<dbReference type="RefSeq" id="WP_131926538.1">
    <property type="nucleotide sequence ID" value="NZ_SMAG01000011.1"/>
</dbReference>
<dbReference type="Gene3D" id="3.10.310.30">
    <property type="match status" value="1"/>
</dbReference>
<dbReference type="InterPro" id="IPR003156">
    <property type="entry name" value="DHHA1_dom"/>
</dbReference>
<dbReference type="OrthoDB" id="9803668at2"/>
<feature type="domain" description="DHHA1" evidence="2">
    <location>
        <begin position="231"/>
        <end position="312"/>
    </location>
</feature>
<keyword evidence="4" id="KW-1185">Reference proteome</keyword>
<evidence type="ECO:0000259" key="1">
    <source>
        <dbReference type="Pfam" id="PF01368"/>
    </source>
</evidence>
<name>A0A4R3L0J5_9BACL</name>
<protein>
    <submittedName>
        <fullName evidence="3">Phosphoesterase RecJ-like protein</fullName>
    </submittedName>
</protein>
<dbReference type="GO" id="GO:0003676">
    <property type="term" value="F:nucleic acid binding"/>
    <property type="evidence" value="ECO:0007669"/>
    <property type="project" value="InterPro"/>
</dbReference>
<evidence type="ECO:0000313" key="4">
    <source>
        <dbReference type="Proteomes" id="UP000294937"/>
    </source>
</evidence>
<dbReference type="AlphaFoldDB" id="A0A4R3L0J5"/>
<gene>
    <name evidence="3" type="ORF">EDD58_11114</name>
</gene>
<dbReference type="Pfam" id="PF02272">
    <property type="entry name" value="DHHA1"/>
    <property type="match status" value="1"/>
</dbReference>
<feature type="domain" description="DDH" evidence="1">
    <location>
        <begin position="17"/>
        <end position="155"/>
    </location>
</feature>
<evidence type="ECO:0000259" key="2">
    <source>
        <dbReference type="Pfam" id="PF02272"/>
    </source>
</evidence>
<dbReference type="InterPro" id="IPR038763">
    <property type="entry name" value="DHH_sf"/>
</dbReference>
<reference evidence="3 4" key="1">
    <citation type="submission" date="2019-03" db="EMBL/GenBank/DDBJ databases">
        <title>Genomic Encyclopedia of Type Strains, Phase IV (KMG-IV): sequencing the most valuable type-strain genomes for metagenomic binning, comparative biology and taxonomic classification.</title>
        <authorList>
            <person name="Goeker M."/>
        </authorList>
    </citation>
    <scope>NUCLEOTIDE SEQUENCE [LARGE SCALE GENOMIC DNA]</scope>
    <source>
        <strain evidence="3 4">DSM 45707</strain>
    </source>
</reference>
<evidence type="ECO:0000313" key="3">
    <source>
        <dbReference type="EMBL" id="TCS92550.1"/>
    </source>
</evidence>
<proteinExistence type="predicted"/>
<dbReference type="PANTHER" id="PTHR47618">
    <property type="entry name" value="BIFUNCTIONAL OLIGORIBONUCLEASE AND PAP PHOSPHATASE NRNA"/>
    <property type="match status" value="1"/>
</dbReference>
<sequence length="323" mass="35727">MNKFADVMRFIQEADEILVVSHVNPDGDAVSSTLAAAEIIRFLGKSITMVNESPVPDKFSFLSGAGDILQPEQLTHDYRFVVALDCGDEGRIGSVREKFTDDVQIVNIDHHISNDYFGMINVVEEAAATAEILFQWIEEVQIPWTHSLATMIYTGLLTDTGGFRYSNTTPQVLRQAAHLVELGIPAYQIADQVLETTTIEHLQLLQTALHTLQRSEDGWVAWMTMYVEDLRKVSTNEDLDGIVNYARNIEGVDVGLLFRETEDNSVKVSLRSRARVDVAKIAKSLGGGGHARAAGCTLLNITVDEAKKLVLSRVHAQLESELS</sequence>
<dbReference type="Proteomes" id="UP000294937">
    <property type="component" value="Unassembled WGS sequence"/>
</dbReference>
<dbReference type="InterPro" id="IPR001667">
    <property type="entry name" value="DDH_dom"/>
</dbReference>
<accession>A0A4R3L0J5</accession>
<dbReference type="EMBL" id="SMAG01000011">
    <property type="protein sequence ID" value="TCS92550.1"/>
    <property type="molecule type" value="Genomic_DNA"/>
</dbReference>
<dbReference type="SUPFAM" id="SSF64182">
    <property type="entry name" value="DHH phosphoesterases"/>
    <property type="match status" value="1"/>
</dbReference>
<dbReference type="InterPro" id="IPR051319">
    <property type="entry name" value="Oligoribo/pAp-PDE_c-di-AMP_PDE"/>
</dbReference>
<organism evidence="3 4">
    <name type="scientific">Hazenella coriacea</name>
    <dbReference type="NCBI Taxonomy" id="1179467"/>
    <lineage>
        <taxon>Bacteria</taxon>
        <taxon>Bacillati</taxon>
        <taxon>Bacillota</taxon>
        <taxon>Bacilli</taxon>
        <taxon>Bacillales</taxon>
        <taxon>Thermoactinomycetaceae</taxon>
        <taxon>Hazenella</taxon>
    </lineage>
</organism>
<dbReference type="Gene3D" id="3.90.1640.10">
    <property type="entry name" value="inorganic pyrophosphatase (n-terminal core)"/>
    <property type="match status" value="1"/>
</dbReference>
<dbReference type="PANTHER" id="PTHR47618:SF1">
    <property type="entry name" value="BIFUNCTIONAL OLIGORIBONUCLEASE AND PAP PHOSPHATASE NRNA"/>
    <property type="match status" value="1"/>
</dbReference>
<comment type="caution">
    <text evidence="3">The sequence shown here is derived from an EMBL/GenBank/DDBJ whole genome shotgun (WGS) entry which is preliminary data.</text>
</comment>
<dbReference type="Pfam" id="PF01368">
    <property type="entry name" value="DHH"/>
    <property type="match status" value="1"/>
</dbReference>